<evidence type="ECO:0000313" key="2">
    <source>
        <dbReference type="EMBL" id="UNI23357.1"/>
    </source>
</evidence>
<dbReference type="RefSeq" id="XP_047846838.1">
    <property type="nucleotide sequence ID" value="XM_047990829.1"/>
</dbReference>
<evidence type="ECO:0000313" key="3">
    <source>
        <dbReference type="Proteomes" id="UP000829364"/>
    </source>
</evidence>
<dbReference type="Proteomes" id="UP000829364">
    <property type="component" value="Chromosome 9"/>
</dbReference>
<protein>
    <submittedName>
        <fullName evidence="2">Uncharacterized protein</fullName>
    </submittedName>
</protein>
<accession>A0A9Q8VG08</accession>
<dbReference type="GeneID" id="72071127"/>
<keyword evidence="3" id="KW-1185">Reference proteome</keyword>
<sequence length="85" mass="9808">MCGATADVVTMSWAEGQRHPFPDFGVNEKCRDFDAILAWHERTRIRDMDKYKGLTVPEGREARPMVSEFHRLFGTYEGTVGREDE</sequence>
<comment type="similarity">
    <text evidence="1">Belongs to the ustYa family.</text>
</comment>
<dbReference type="InterPro" id="IPR021765">
    <property type="entry name" value="UstYa-like"/>
</dbReference>
<dbReference type="GO" id="GO:0043386">
    <property type="term" value="P:mycotoxin biosynthetic process"/>
    <property type="evidence" value="ECO:0007669"/>
    <property type="project" value="InterPro"/>
</dbReference>
<dbReference type="EMBL" id="CP086362">
    <property type="protein sequence ID" value="UNI23357.1"/>
    <property type="molecule type" value="Genomic_DNA"/>
</dbReference>
<dbReference type="AlphaFoldDB" id="A0A9Q8VG08"/>
<evidence type="ECO:0000256" key="1">
    <source>
        <dbReference type="ARBA" id="ARBA00035112"/>
    </source>
</evidence>
<dbReference type="KEGG" id="ptkz:JDV02_009182"/>
<proteinExistence type="inferred from homology"/>
<gene>
    <name evidence="2" type="ORF">JDV02_009182</name>
</gene>
<dbReference type="OrthoDB" id="3687641at2759"/>
<reference evidence="2" key="1">
    <citation type="submission" date="2021-11" db="EMBL/GenBank/DDBJ databases">
        <title>Purpureocillium_takamizusanense_genome.</title>
        <authorList>
            <person name="Nguyen N.-H."/>
        </authorList>
    </citation>
    <scope>NUCLEOTIDE SEQUENCE</scope>
    <source>
        <strain evidence="2">PT3</strain>
    </source>
</reference>
<name>A0A9Q8VG08_9HYPO</name>
<organism evidence="2 3">
    <name type="scientific">Purpureocillium takamizusanense</name>
    <dbReference type="NCBI Taxonomy" id="2060973"/>
    <lineage>
        <taxon>Eukaryota</taxon>
        <taxon>Fungi</taxon>
        <taxon>Dikarya</taxon>
        <taxon>Ascomycota</taxon>
        <taxon>Pezizomycotina</taxon>
        <taxon>Sordariomycetes</taxon>
        <taxon>Hypocreomycetidae</taxon>
        <taxon>Hypocreales</taxon>
        <taxon>Ophiocordycipitaceae</taxon>
        <taxon>Purpureocillium</taxon>
    </lineage>
</organism>
<dbReference type="Pfam" id="PF11807">
    <property type="entry name" value="UstYa"/>
    <property type="match status" value="1"/>
</dbReference>